<evidence type="ECO:0000256" key="3">
    <source>
        <dbReference type="ARBA" id="ARBA00022692"/>
    </source>
</evidence>
<evidence type="ECO:0000256" key="1">
    <source>
        <dbReference type="ARBA" id="ARBA00004651"/>
    </source>
</evidence>
<dbReference type="SUPFAM" id="SSF103481">
    <property type="entry name" value="Multidrug resistance efflux transporter EmrE"/>
    <property type="match status" value="2"/>
</dbReference>
<feature type="transmembrane region" description="Helical" evidence="6">
    <location>
        <begin position="267"/>
        <end position="284"/>
    </location>
</feature>
<dbReference type="PANTHER" id="PTHR42920:SF5">
    <property type="entry name" value="EAMA DOMAIN-CONTAINING PROTEIN"/>
    <property type="match status" value="1"/>
</dbReference>
<comment type="subcellular location">
    <subcellularLocation>
        <location evidence="1">Cell membrane</location>
        <topology evidence="1">Multi-pass membrane protein</topology>
    </subcellularLocation>
</comment>
<dbReference type="PROSITE" id="PS51257">
    <property type="entry name" value="PROKAR_LIPOPROTEIN"/>
    <property type="match status" value="1"/>
</dbReference>
<dbReference type="InterPro" id="IPR037185">
    <property type="entry name" value="EmrE-like"/>
</dbReference>
<dbReference type="AlphaFoldDB" id="A0A6J6CNW9"/>
<dbReference type="PANTHER" id="PTHR42920">
    <property type="entry name" value="OS03G0707200 PROTEIN-RELATED"/>
    <property type="match status" value="1"/>
</dbReference>
<organism evidence="8">
    <name type="scientific">freshwater metagenome</name>
    <dbReference type="NCBI Taxonomy" id="449393"/>
    <lineage>
        <taxon>unclassified sequences</taxon>
        <taxon>metagenomes</taxon>
        <taxon>ecological metagenomes</taxon>
    </lineage>
</organism>
<keyword evidence="4 6" id="KW-1133">Transmembrane helix</keyword>
<feature type="domain" description="EamA" evidence="7">
    <location>
        <begin position="6"/>
        <end position="137"/>
    </location>
</feature>
<protein>
    <submittedName>
        <fullName evidence="8">Unannotated protein</fullName>
    </submittedName>
</protein>
<feature type="domain" description="EamA" evidence="7">
    <location>
        <begin position="149"/>
        <end position="285"/>
    </location>
</feature>
<dbReference type="GO" id="GO:0005886">
    <property type="term" value="C:plasma membrane"/>
    <property type="evidence" value="ECO:0007669"/>
    <property type="project" value="UniProtKB-SubCell"/>
</dbReference>
<dbReference type="InterPro" id="IPR051258">
    <property type="entry name" value="Diverse_Substrate_Transporter"/>
</dbReference>
<feature type="transmembrane region" description="Helical" evidence="6">
    <location>
        <begin position="69"/>
        <end position="89"/>
    </location>
</feature>
<feature type="transmembrane region" description="Helical" evidence="6">
    <location>
        <begin position="213"/>
        <end position="233"/>
    </location>
</feature>
<feature type="transmembrane region" description="Helical" evidence="6">
    <location>
        <begin position="95"/>
        <end position="114"/>
    </location>
</feature>
<feature type="transmembrane region" description="Helical" evidence="6">
    <location>
        <begin position="35"/>
        <end position="57"/>
    </location>
</feature>
<dbReference type="EMBL" id="CAEZSR010000033">
    <property type="protein sequence ID" value="CAB4552916.1"/>
    <property type="molecule type" value="Genomic_DNA"/>
</dbReference>
<dbReference type="Pfam" id="PF00892">
    <property type="entry name" value="EamA"/>
    <property type="match status" value="2"/>
</dbReference>
<evidence type="ECO:0000256" key="5">
    <source>
        <dbReference type="ARBA" id="ARBA00023136"/>
    </source>
</evidence>
<feature type="transmembrane region" description="Helical" evidence="6">
    <location>
        <begin position="186"/>
        <end position="207"/>
    </location>
</feature>
<keyword evidence="2" id="KW-1003">Cell membrane</keyword>
<gene>
    <name evidence="8" type="ORF">UFOPK1493_01201</name>
</gene>
<evidence type="ECO:0000256" key="2">
    <source>
        <dbReference type="ARBA" id="ARBA00022475"/>
    </source>
</evidence>
<evidence type="ECO:0000256" key="6">
    <source>
        <dbReference type="SAM" id="Phobius"/>
    </source>
</evidence>
<keyword evidence="5 6" id="KW-0472">Membrane</keyword>
<name>A0A6J6CNW9_9ZZZZ</name>
<feature type="transmembrane region" description="Helical" evidence="6">
    <location>
        <begin position="240"/>
        <end position="261"/>
    </location>
</feature>
<sequence length="309" mass="30923">MTAVRLGALLMIGSAACWALGLVASKAVLDGTDVSSTSILTVQLGSSVAVLVAVAAARRQRVAGAWRDGWTGVLEPGIAYHLSLAGLATTSAANATVIASLEPVVIPALAWWLLRTRPTRLQWSMTSLATVGALVVAWDGAGGESSVVGDVLVFASVVAAALYVVLSHRQVEHHDPLTLAAAQQGWALGLCLVVAVVADAGGVTAWPSGAAETLAIAGSGLLNYAVPFVLYLAALRYLPVASAAGYLSSIPVFGLAASAALLGESVSVVQVVGAVVVVLALVGLTRRPAPTGADAAPEQAGVAAVAPGD</sequence>
<accession>A0A6J6CNW9</accession>
<keyword evidence="3 6" id="KW-0812">Transmembrane</keyword>
<proteinExistence type="predicted"/>
<dbReference type="Gene3D" id="1.10.3730.20">
    <property type="match status" value="1"/>
</dbReference>
<dbReference type="InterPro" id="IPR000620">
    <property type="entry name" value="EamA_dom"/>
</dbReference>
<evidence type="ECO:0000259" key="7">
    <source>
        <dbReference type="Pfam" id="PF00892"/>
    </source>
</evidence>
<feature type="transmembrane region" description="Helical" evidence="6">
    <location>
        <begin position="147"/>
        <end position="166"/>
    </location>
</feature>
<evidence type="ECO:0000256" key="4">
    <source>
        <dbReference type="ARBA" id="ARBA00022989"/>
    </source>
</evidence>
<evidence type="ECO:0000313" key="8">
    <source>
        <dbReference type="EMBL" id="CAB4552916.1"/>
    </source>
</evidence>
<reference evidence="8" key="1">
    <citation type="submission" date="2020-05" db="EMBL/GenBank/DDBJ databases">
        <authorList>
            <person name="Chiriac C."/>
            <person name="Salcher M."/>
            <person name="Ghai R."/>
            <person name="Kavagutti S V."/>
        </authorList>
    </citation>
    <scope>NUCLEOTIDE SEQUENCE</scope>
</reference>
<feature type="transmembrane region" description="Helical" evidence="6">
    <location>
        <begin position="121"/>
        <end position="141"/>
    </location>
</feature>